<dbReference type="PANTHER" id="PTHR36168">
    <property type="entry name" value="CHROMOSOME 1, WHOLE GENOME SHOTGUN SEQUENCE"/>
    <property type="match status" value="1"/>
</dbReference>
<feature type="region of interest" description="Disordered" evidence="1">
    <location>
        <begin position="24"/>
        <end position="61"/>
    </location>
</feature>
<dbReference type="AlphaFoldDB" id="A0A180H363"/>
<dbReference type="Proteomes" id="UP000005240">
    <property type="component" value="Unassembled WGS sequence"/>
</dbReference>
<dbReference type="EMBL" id="ADAS02000004">
    <property type="protein sequence ID" value="OAV99068.1"/>
    <property type="molecule type" value="Genomic_DNA"/>
</dbReference>
<feature type="non-terminal residue" evidence="3">
    <location>
        <position position="390"/>
    </location>
</feature>
<keyword evidence="2" id="KW-1133">Transmembrane helix</keyword>
<reference evidence="3" key="2">
    <citation type="submission" date="2016-05" db="EMBL/GenBank/DDBJ databases">
        <title>Comparative analysis highlights variable genome content of wheat rusts and divergence of the mating loci.</title>
        <authorList>
            <person name="Cuomo C.A."/>
            <person name="Bakkeren G."/>
            <person name="Szabo L."/>
            <person name="Khalil H."/>
            <person name="Joly D."/>
            <person name="Goldberg J."/>
            <person name="Young S."/>
            <person name="Zeng Q."/>
            <person name="Fellers J."/>
        </authorList>
    </citation>
    <scope>NUCLEOTIDE SEQUENCE [LARGE SCALE GENOMIC DNA]</scope>
    <source>
        <strain evidence="3">1-1 BBBD Race 1</strain>
    </source>
</reference>
<dbReference type="EnsemblFungi" id="PTTG_02397-t43_2">
    <property type="protein sequence ID" value="PTTG_02397-t43_2-p1"/>
    <property type="gene ID" value="PTTG_02397"/>
</dbReference>
<reference evidence="4 5" key="3">
    <citation type="journal article" date="2017" name="G3 (Bethesda)">
        <title>Comparative analysis highlights variable genome content of wheat rusts and divergence of the mating loci.</title>
        <authorList>
            <person name="Cuomo C.A."/>
            <person name="Bakkeren G."/>
            <person name="Khalil H.B."/>
            <person name="Panwar V."/>
            <person name="Joly D."/>
            <person name="Linning R."/>
            <person name="Sakthikumar S."/>
            <person name="Song X."/>
            <person name="Adiconis X."/>
            <person name="Fan L."/>
            <person name="Goldberg J.M."/>
            <person name="Levin J.Z."/>
            <person name="Young S."/>
            <person name="Zeng Q."/>
            <person name="Anikster Y."/>
            <person name="Bruce M."/>
            <person name="Wang M."/>
            <person name="Yin C."/>
            <person name="McCallum B."/>
            <person name="Szabo L.J."/>
            <person name="Hulbert S."/>
            <person name="Chen X."/>
            <person name="Fellers J.P."/>
        </authorList>
    </citation>
    <scope>NUCLEOTIDE SEQUENCE</scope>
    <source>
        <strain evidence="4">isolate 1-1 / race 1 (BBBD)</strain>
        <strain evidence="5">Isolate 1-1 / race 1 (BBBD)</strain>
    </source>
</reference>
<protein>
    <submittedName>
        <fullName evidence="3 4">Uncharacterized protein</fullName>
    </submittedName>
</protein>
<keyword evidence="2" id="KW-0472">Membrane</keyword>
<evidence type="ECO:0000256" key="1">
    <source>
        <dbReference type="SAM" id="MobiDB-lite"/>
    </source>
</evidence>
<feature type="compositionally biased region" description="Low complexity" evidence="1">
    <location>
        <begin position="40"/>
        <end position="60"/>
    </location>
</feature>
<reference evidence="3" key="1">
    <citation type="submission" date="2009-11" db="EMBL/GenBank/DDBJ databases">
        <authorList>
            <consortium name="The Broad Institute Genome Sequencing Platform"/>
            <person name="Ward D."/>
            <person name="Feldgarden M."/>
            <person name="Earl A."/>
            <person name="Young S.K."/>
            <person name="Zeng Q."/>
            <person name="Koehrsen M."/>
            <person name="Alvarado L."/>
            <person name="Berlin A."/>
            <person name="Bochicchio J."/>
            <person name="Borenstein D."/>
            <person name="Chapman S.B."/>
            <person name="Chen Z."/>
            <person name="Engels R."/>
            <person name="Freedman E."/>
            <person name="Gellesch M."/>
            <person name="Goldberg J."/>
            <person name="Griggs A."/>
            <person name="Gujja S."/>
            <person name="Heilman E."/>
            <person name="Heiman D."/>
            <person name="Hepburn T."/>
            <person name="Howarth C."/>
            <person name="Jen D."/>
            <person name="Larson L."/>
            <person name="Lewis B."/>
            <person name="Mehta T."/>
            <person name="Park D."/>
            <person name="Pearson M."/>
            <person name="Roberts A."/>
            <person name="Saif S."/>
            <person name="Shea T."/>
            <person name="Shenoy N."/>
            <person name="Sisk P."/>
            <person name="Stolte C."/>
            <person name="Sykes S."/>
            <person name="Thomson T."/>
            <person name="Walk T."/>
            <person name="White J."/>
            <person name="Yandava C."/>
            <person name="Izard J."/>
            <person name="Baranova O.V."/>
            <person name="Blanton J.M."/>
            <person name="Tanner A.C."/>
            <person name="Dewhirst F.E."/>
            <person name="Haas B."/>
            <person name="Nusbaum C."/>
            <person name="Birren B."/>
        </authorList>
    </citation>
    <scope>NUCLEOTIDE SEQUENCE [LARGE SCALE GENOMIC DNA]</scope>
    <source>
        <strain evidence="3">1-1 BBBD Race 1</strain>
    </source>
</reference>
<feature type="compositionally biased region" description="Acidic residues" evidence="1">
    <location>
        <begin position="158"/>
        <end position="170"/>
    </location>
</feature>
<evidence type="ECO:0000256" key="2">
    <source>
        <dbReference type="SAM" id="Phobius"/>
    </source>
</evidence>
<organism evidence="3">
    <name type="scientific">Puccinia triticina (isolate 1-1 / race 1 (BBBD))</name>
    <name type="common">Brown leaf rust fungus</name>
    <dbReference type="NCBI Taxonomy" id="630390"/>
    <lineage>
        <taxon>Eukaryota</taxon>
        <taxon>Fungi</taxon>
        <taxon>Dikarya</taxon>
        <taxon>Basidiomycota</taxon>
        <taxon>Pucciniomycotina</taxon>
        <taxon>Pucciniomycetes</taxon>
        <taxon>Pucciniales</taxon>
        <taxon>Pucciniaceae</taxon>
        <taxon>Puccinia</taxon>
    </lineage>
</organism>
<evidence type="ECO:0000313" key="5">
    <source>
        <dbReference type="Proteomes" id="UP000005240"/>
    </source>
</evidence>
<dbReference type="PANTHER" id="PTHR36168:SF1">
    <property type="entry name" value="ORC1-LIKE AAA ATPASE DOMAIN-CONTAINING PROTEIN"/>
    <property type="match status" value="1"/>
</dbReference>
<sequence length="390" mass="42918">MTPASFRLSAQLVTPLSRALSARPARPAWHPNARGPRLASYSSAGSSSSSQQQQERPSSSWTDGVAAQAVFGSLGGVLILGFGGSVLLLLQLRLLFVYPVRTGLSACPSAFQVSLPHLKMAVAFEPGYDPVLVLNKASERVPRKPELSRPSYKPGVSTEEDDGCPEGEDEEQVEEVVWIARREQELIDQIIHGKLAGQYWLITGPKGTGKFSLIADAMTRNQADGQSSIQHKPLPGLSSLLTAPNTSPELTQNHAFFSSVHLRQDEGSYSLLLQLQQRAESWSQAGIVTIVFCSDDHWPYASLKKNASRMSVLTVKDLTKQEAVRAIRTERMKLWREARPADDPEIEALWTLVGGRIAHLSGCMKHKDMLHAAKLIIEREKQWLLSRIGL</sequence>
<gene>
    <name evidence="3" type="ORF">PTTG_02397</name>
</gene>
<dbReference type="VEuPathDB" id="FungiDB:PTTG_02397"/>
<feature type="region of interest" description="Disordered" evidence="1">
    <location>
        <begin position="143"/>
        <end position="170"/>
    </location>
</feature>
<accession>A0A180H363</accession>
<reference evidence="4" key="4">
    <citation type="submission" date="2025-05" db="UniProtKB">
        <authorList>
            <consortium name="EnsemblFungi"/>
        </authorList>
    </citation>
    <scope>IDENTIFICATION</scope>
    <source>
        <strain evidence="4">isolate 1-1 / race 1 (BBBD)</strain>
    </source>
</reference>
<feature type="transmembrane region" description="Helical" evidence="2">
    <location>
        <begin position="65"/>
        <end position="90"/>
    </location>
</feature>
<evidence type="ECO:0000313" key="4">
    <source>
        <dbReference type="EnsemblFungi" id="PTTG_02397-t43_2-p1"/>
    </source>
</evidence>
<proteinExistence type="predicted"/>
<name>A0A180H363_PUCT1</name>
<evidence type="ECO:0000313" key="3">
    <source>
        <dbReference type="EMBL" id="OAV99068.1"/>
    </source>
</evidence>
<dbReference type="OrthoDB" id="511599at2759"/>
<keyword evidence="5" id="KW-1185">Reference proteome</keyword>
<keyword evidence="2" id="KW-0812">Transmembrane</keyword>